<dbReference type="EMBL" id="QGMI01000389">
    <property type="protein sequence ID" value="TVY41487.1"/>
    <property type="molecule type" value="Genomic_DNA"/>
</dbReference>
<proteinExistence type="predicted"/>
<keyword evidence="4 11" id="KW-0808">Transferase</keyword>
<sequence length="468" mass="51979">MDDIEERPSKIRKLDTPEVIPGNGDGSEVADRNPAIAANDQRDDEPEPEPAEQLDEGTNDLEKGNQDQPPDTTGLSKSQLKKLRKKQEWEAGKDWRKVKRREKHKEKQARKADARAELQAKIQSGEVPIPEPPAEKKKGPSRPIQVPVTLILDCDFDELMLEKEIISLSAQLTRCYSDNKTAPYRSFLTMSSWGGTLKNRFETVLTKNHLSWKGVRFMEQGFVAAAEEMDAIMRGPTGGRLVGALAPKVDKETSKSQENGAEPAPEPKPASSEPIQTTEEISLERETAKPNLEPSSMESVPIPSAEQSSLPPASEELSSTPEVPVSKPKPQIVYLTSDSPDTLTTLSPNTSYIIGGIVDKNRHKGLCYKRARELGIPTAKLPIGEYMTMQSRSVLAINHVVEIMLKWLETGDWGEAFLSVIPKRKEARLKRKGGHGNEDSMKREESESESDDEDGGAQLKEEEELRTE</sequence>
<dbReference type="GO" id="GO:0052905">
    <property type="term" value="F:tRNA (guanosine(9)-N1)-methyltransferase activity"/>
    <property type="evidence" value="ECO:0007669"/>
    <property type="project" value="UniProtKB-EC"/>
</dbReference>
<evidence type="ECO:0000256" key="5">
    <source>
        <dbReference type="ARBA" id="ARBA00022691"/>
    </source>
</evidence>
<keyword evidence="3 11" id="KW-0489">Methyltransferase</keyword>
<dbReference type="CDD" id="cd18089">
    <property type="entry name" value="SPOUT_Trm10-like"/>
    <property type="match status" value="1"/>
</dbReference>
<feature type="compositionally biased region" description="Acidic residues" evidence="9">
    <location>
        <begin position="42"/>
        <end position="59"/>
    </location>
</feature>
<dbReference type="InterPro" id="IPR007356">
    <property type="entry name" value="tRNA_m1G_MeTrfase_euk"/>
</dbReference>
<evidence type="ECO:0000256" key="9">
    <source>
        <dbReference type="SAM" id="MobiDB-lite"/>
    </source>
</evidence>
<dbReference type="Gene3D" id="3.40.1280.30">
    <property type="match status" value="1"/>
</dbReference>
<evidence type="ECO:0000256" key="6">
    <source>
        <dbReference type="ARBA" id="ARBA00031792"/>
    </source>
</evidence>
<dbReference type="PANTHER" id="PTHR13563:SF13">
    <property type="entry name" value="TRNA METHYLTRANSFERASE 10 HOMOLOG A"/>
    <property type="match status" value="1"/>
</dbReference>
<dbReference type="AlphaFoldDB" id="A0A8H8RVN3"/>
<accession>A0A8H8RVN3</accession>
<dbReference type="GO" id="GO:0002939">
    <property type="term" value="P:tRNA N1-guanine methylation"/>
    <property type="evidence" value="ECO:0007669"/>
    <property type="project" value="TreeGrafter"/>
</dbReference>
<dbReference type="EC" id="2.1.1.221" evidence="1"/>
<comment type="catalytic activity">
    <reaction evidence="8">
        <text>guanosine(9) in tRNA + S-adenosyl-L-methionine = N(1)-methylguanosine(9) in tRNA + S-adenosyl-L-homocysteine + H(+)</text>
        <dbReference type="Rhea" id="RHEA:43156"/>
        <dbReference type="Rhea" id="RHEA-COMP:10367"/>
        <dbReference type="Rhea" id="RHEA-COMP:10368"/>
        <dbReference type="ChEBI" id="CHEBI:15378"/>
        <dbReference type="ChEBI" id="CHEBI:57856"/>
        <dbReference type="ChEBI" id="CHEBI:59789"/>
        <dbReference type="ChEBI" id="CHEBI:73542"/>
        <dbReference type="ChEBI" id="CHEBI:74269"/>
        <dbReference type="EC" id="2.1.1.221"/>
    </reaction>
</comment>
<evidence type="ECO:0000256" key="2">
    <source>
        <dbReference type="ARBA" id="ARBA00020451"/>
    </source>
</evidence>
<feature type="compositionally biased region" description="Low complexity" evidence="9">
    <location>
        <begin position="303"/>
        <end position="322"/>
    </location>
</feature>
<feature type="compositionally biased region" description="Acidic residues" evidence="9">
    <location>
        <begin position="446"/>
        <end position="468"/>
    </location>
</feature>
<protein>
    <recommendedName>
        <fullName evidence="2">tRNA (guanine(9)-N1)-methyltransferase</fullName>
        <ecNumber evidence="1">2.1.1.221</ecNumber>
    </recommendedName>
    <alternativeName>
        <fullName evidence="7">tRNA methyltransferase 10</fullName>
    </alternativeName>
    <alternativeName>
        <fullName evidence="6">tRNA(m1G9)-methyltransferase</fullName>
    </alternativeName>
</protein>
<feature type="compositionally biased region" description="Basic and acidic residues" evidence="9">
    <location>
        <begin position="86"/>
        <end position="95"/>
    </location>
</feature>
<evidence type="ECO:0000256" key="1">
    <source>
        <dbReference type="ARBA" id="ARBA00012797"/>
    </source>
</evidence>
<gene>
    <name evidence="11" type="primary">TRM10</name>
    <name evidence="11" type="ORF">LOCC1_G006184</name>
</gene>
<evidence type="ECO:0000259" key="10">
    <source>
        <dbReference type="PROSITE" id="PS51675"/>
    </source>
</evidence>
<dbReference type="OrthoDB" id="278300at2759"/>
<evidence type="ECO:0000256" key="4">
    <source>
        <dbReference type="ARBA" id="ARBA00022679"/>
    </source>
</evidence>
<feature type="region of interest" description="Disordered" evidence="9">
    <location>
        <begin position="1"/>
        <end position="142"/>
    </location>
</feature>
<evidence type="ECO:0000256" key="8">
    <source>
        <dbReference type="ARBA" id="ARBA00048434"/>
    </source>
</evidence>
<organism evidence="11 12">
    <name type="scientific">Lachnellula occidentalis</name>
    <dbReference type="NCBI Taxonomy" id="215460"/>
    <lineage>
        <taxon>Eukaryota</taxon>
        <taxon>Fungi</taxon>
        <taxon>Dikarya</taxon>
        <taxon>Ascomycota</taxon>
        <taxon>Pezizomycotina</taxon>
        <taxon>Leotiomycetes</taxon>
        <taxon>Helotiales</taxon>
        <taxon>Lachnaceae</taxon>
        <taxon>Lachnellula</taxon>
    </lineage>
</organism>
<feature type="region of interest" description="Disordered" evidence="9">
    <location>
        <begin position="249"/>
        <end position="327"/>
    </location>
</feature>
<evidence type="ECO:0000256" key="7">
    <source>
        <dbReference type="ARBA" id="ARBA00032166"/>
    </source>
</evidence>
<dbReference type="PANTHER" id="PTHR13563">
    <property type="entry name" value="TRNA (GUANINE-9-) METHYLTRANSFERASE"/>
    <property type="match status" value="1"/>
</dbReference>
<dbReference type="PROSITE" id="PS51675">
    <property type="entry name" value="SAM_MT_TRM10"/>
    <property type="match status" value="1"/>
</dbReference>
<comment type="caution">
    <text evidence="11">The sequence shown here is derived from an EMBL/GenBank/DDBJ whole genome shotgun (WGS) entry which is preliminary data.</text>
</comment>
<feature type="compositionally biased region" description="Basic and acidic residues" evidence="9">
    <location>
        <begin position="435"/>
        <end position="445"/>
    </location>
</feature>
<keyword evidence="12" id="KW-1185">Reference proteome</keyword>
<dbReference type="GO" id="GO:0005634">
    <property type="term" value="C:nucleus"/>
    <property type="evidence" value="ECO:0007669"/>
    <property type="project" value="TreeGrafter"/>
</dbReference>
<evidence type="ECO:0000313" key="12">
    <source>
        <dbReference type="Proteomes" id="UP000443090"/>
    </source>
</evidence>
<feature type="compositionally biased region" description="Basic and acidic residues" evidence="9">
    <location>
        <begin position="109"/>
        <end position="118"/>
    </location>
</feature>
<dbReference type="Proteomes" id="UP000443090">
    <property type="component" value="Unassembled WGS sequence"/>
</dbReference>
<feature type="domain" description="SAM-dependent MTase TRM10-type" evidence="10">
    <location>
        <begin position="135"/>
        <end position="428"/>
    </location>
</feature>
<evidence type="ECO:0000256" key="3">
    <source>
        <dbReference type="ARBA" id="ARBA00022603"/>
    </source>
</evidence>
<reference evidence="11 12" key="1">
    <citation type="submission" date="2018-05" db="EMBL/GenBank/DDBJ databases">
        <title>Genome sequencing and assembly of the regulated plant pathogen Lachnellula willkommii and related sister species for the development of diagnostic species identification markers.</title>
        <authorList>
            <person name="Giroux E."/>
            <person name="Bilodeau G."/>
        </authorList>
    </citation>
    <scope>NUCLEOTIDE SEQUENCE [LARGE SCALE GENOMIC DNA]</scope>
    <source>
        <strain evidence="11 12">CBS 160.35</strain>
    </source>
</reference>
<name>A0A8H8RVN3_9HELO</name>
<keyword evidence="5" id="KW-0949">S-adenosyl-L-methionine</keyword>
<feature type="compositionally biased region" description="Basic and acidic residues" evidence="9">
    <location>
        <begin position="1"/>
        <end position="16"/>
    </location>
</feature>
<dbReference type="InterPro" id="IPR038459">
    <property type="entry name" value="MT_TRM10-typ_sf"/>
</dbReference>
<dbReference type="InterPro" id="IPR028564">
    <property type="entry name" value="MT_TRM10-typ"/>
</dbReference>
<feature type="region of interest" description="Disordered" evidence="9">
    <location>
        <begin position="427"/>
        <end position="468"/>
    </location>
</feature>
<dbReference type="GO" id="GO:0000049">
    <property type="term" value="F:tRNA binding"/>
    <property type="evidence" value="ECO:0007669"/>
    <property type="project" value="TreeGrafter"/>
</dbReference>
<evidence type="ECO:0000313" key="11">
    <source>
        <dbReference type="EMBL" id="TVY41487.1"/>
    </source>
</evidence>
<feature type="compositionally biased region" description="Basic residues" evidence="9">
    <location>
        <begin position="96"/>
        <end position="108"/>
    </location>
</feature>